<dbReference type="Pfam" id="PF18013">
    <property type="entry name" value="Phage_lysozyme2"/>
    <property type="match status" value="1"/>
</dbReference>
<organism evidence="3 4">
    <name type="scientific">Nocardia elegans</name>
    <dbReference type="NCBI Taxonomy" id="300029"/>
    <lineage>
        <taxon>Bacteria</taxon>
        <taxon>Bacillati</taxon>
        <taxon>Actinomycetota</taxon>
        <taxon>Actinomycetes</taxon>
        <taxon>Mycobacteriales</taxon>
        <taxon>Nocardiaceae</taxon>
        <taxon>Nocardia</taxon>
    </lineage>
</organism>
<accession>A0ABW6TGX2</accession>
<comment type="caution">
    <text evidence="3">The sequence shown here is derived from an EMBL/GenBank/DDBJ whole genome shotgun (WGS) entry which is preliminary data.</text>
</comment>
<dbReference type="InterPro" id="IPR041219">
    <property type="entry name" value="Phage_lysozyme2"/>
</dbReference>
<protein>
    <submittedName>
        <fullName evidence="3">Phage tail tip lysozyme</fullName>
    </submittedName>
</protein>
<dbReference type="Gene3D" id="1.10.530.10">
    <property type="match status" value="1"/>
</dbReference>
<feature type="compositionally biased region" description="Basic residues" evidence="1">
    <location>
        <begin position="1"/>
        <end position="12"/>
    </location>
</feature>
<feature type="compositionally biased region" description="Polar residues" evidence="1">
    <location>
        <begin position="235"/>
        <end position="247"/>
    </location>
</feature>
<feature type="domain" description="Phage tail lysozyme" evidence="2">
    <location>
        <begin position="259"/>
        <end position="391"/>
    </location>
</feature>
<dbReference type="RefSeq" id="WP_195021802.1">
    <property type="nucleotide sequence ID" value="NZ_JADLPS010000001.1"/>
</dbReference>
<name>A0ABW6TGX2_9NOCA</name>
<evidence type="ECO:0000259" key="2">
    <source>
        <dbReference type="Pfam" id="PF18013"/>
    </source>
</evidence>
<dbReference type="EMBL" id="JBIATK010000004">
    <property type="protein sequence ID" value="MFF4024204.1"/>
    <property type="molecule type" value="Genomic_DNA"/>
</dbReference>
<dbReference type="Proteomes" id="UP001602089">
    <property type="component" value="Unassembled WGS sequence"/>
</dbReference>
<feature type="region of interest" description="Disordered" evidence="1">
    <location>
        <begin position="1"/>
        <end position="29"/>
    </location>
</feature>
<feature type="compositionally biased region" description="Basic and acidic residues" evidence="1">
    <location>
        <begin position="68"/>
        <end position="77"/>
    </location>
</feature>
<feature type="region of interest" description="Disordered" evidence="1">
    <location>
        <begin position="61"/>
        <end position="90"/>
    </location>
</feature>
<reference evidence="3 4" key="1">
    <citation type="submission" date="2024-10" db="EMBL/GenBank/DDBJ databases">
        <title>The Natural Products Discovery Center: Release of the First 8490 Sequenced Strains for Exploring Actinobacteria Biosynthetic Diversity.</title>
        <authorList>
            <person name="Kalkreuter E."/>
            <person name="Kautsar S.A."/>
            <person name="Yang D."/>
            <person name="Bader C.D."/>
            <person name="Teijaro C.N."/>
            <person name="Fluegel L."/>
            <person name="Davis C.M."/>
            <person name="Simpson J.R."/>
            <person name="Lauterbach L."/>
            <person name="Steele A.D."/>
            <person name="Gui C."/>
            <person name="Meng S."/>
            <person name="Li G."/>
            <person name="Viehrig K."/>
            <person name="Ye F."/>
            <person name="Su P."/>
            <person name="Kiefer A.F."/>
            <person name="Nichols A."/>
            <person name="Cepeda A.J."/>
            <person name="Yan W."/>
            <person name="Fan B."/>
            <person name="Jiang Y."/>
            <person name="Adhikari A."/>
            <person name="Zheng C.-J."/>
            <person name="Schuster L."/>
            <person name="Cowan T.M."/>
            <person name="Smanski M.J."/>
            <person name="Chevrette M.G."/>
            <person name="De Carvalho L.P.S."/>
            <person name="Shen B."/>
        </authorList>
    </citation>
    <scope>NUCLEOTIDE SEQUENCE [LARGE SCALE GENOMIC DNA]</scope>
    <source>
        <strain evidence="3 4">NPDC001867</strain>
    </source>
</reference>
<evidence type="ECO:0000313" key="3">
    <source>
        <dbReference type="EMBL" id="MFF4024204.1"/>
    </source>
</evidence>
<evidence type="ECO:0000256" key="1">
    <source>
        <dbReference type="SAM" id="MobiDB-lite"/>
    </source>
</evidence>
<sequence length="400" mass="43104">MRRKADHGHPRRVRGESEAAMSPDGTIRLGDLHKLPDYAPEGLIAFFDAAEAVIQEQIRTLGSGHPSEAPDLRDRLRGQGISNPEDKSEMVDKYGSHKKQLSNAVSNIERDDHGVVKHTAGIGKAVTDAYSGVDTAVRELNTKIDASWKVKPETWKDDNGREHKRLPKAIVDGLFKAMWETLSTTFDKVHGVSDQAAAAALKIKGDAPPSSPGNPIPAVSPGSGPSAGVTPAGYNGSTPWSGQSGSMGTAIIPTTEKPTAMAMMKYLIDTYHFTPAQAAGIVANAKFESGFDVSATGDNGSAKGLFQWRFDRLAGLQAFAKRPGENIGDWHTHLDYMVQELRGGNYQQANNAVTANPNDARAVAQDFDRYYEKSAGLSTNDRRNYAAGLLEEYNKSALAV</sequence>
<evidence type="ECO:0000313" key="4">
    <source>
        <dbReference type="Proteomes" id="UP001602089"/>
    </source>
</evidence>
<gene>
    <name evidence="3" type="ORF">ACFYY5_15325</name>
</gene>
<proteinExistence type="predicted"/>
<keyword evidence="4" id="KW-1185">Reference proteome</keyword>
<feature type="region of interest" description="Disordered" evidence="1">
    <location>
        <begin position="204"/>
        <end position="250"/>
    </location>
</feature>